<dbReference type="PANTHER" id="PTHR46401">
    <property type="entry name" value="GLYCOSYLTRANSFERASE WBBK-RELATED"/>
    <property type="match status" value="1"/>
</dbReference>
<dbReference type="InterPro" id="IPR028098">
    <property type="entry name" value="Glyco_trans_4-like_N"/>
</dbReference>
<dbReference type="Pfam" id="PF13439">
    <property type="entry name" value="Glyco_transf_4"/>
    <property type="match status" value="1"/>
</dbReference>
<dbReference type="Gene3D" id="3.40.50.2000">
    <property type="entry name" value="Glycogen Phosphorylase B"/>
    <property type="match status" value="2"/>
</dbReference>
<evidence type="ECO:0000259" key="3">
    <source>
        <dbReference type="Pfam" id="PF13439"/>
    </source>
</evidence>
<dbReference type="RefSeq" id="WP_381522395.1">
    <property type="nucleotide sequence ID" value="NZ_JBHULN010000005.1"/>
</dbReference>
<sequence>MPSLFIDAERLRDLNSGLGQVCLHLGRELVRQCPSDWKLTSLVPKGQMGIFGKAPSGALVSYVEASLWRKLYIPDRYDVWHCLHQDSSYLPSRAKLVLTIHDLNFLARTDYSEVKKGRKLLDLQRKVDKADALTTISEYTLSIVRQYLKLPADQVVHVISNGVAVDTKNEQTQPAFMDDSNMPYFLFLGVIHPKKNVHTLLPLLEAFPDYRLVLAGPDGHPYAQHIGEQAQKLGIADRLIMPGAVDEAAKFWLYAHCEAFLFPSLSEGFGLPVAEAMTFGKPVFIANLTSLPEVGGKEAYYFENFEPEQMAQTLHDGLNDFGQNPLRQQRLRKRAAGFNWPNVAEEYWKLYQEVIQR</sequence>
<name>A0ABW5M2D2_9BACT</name>
<feature type="domain" description="Glycosyl transferase family 1" evidence="2">
    <location>
        <begin position="180"/>
        <end position="335"/>
    </location>
</feature>
<keyword evidence="5" id="KW-1185">Reference proteome</keyword>
<comment type="caution">
    <text evidence="4">The sequence shown here is derived from an EMBL/GenBank/DDBJ whole genome shotgun (WGS) entry which is preliminary data.</text>
</comment>
<proteinExistence type="predicted"/>
<protein>
    <submittedName>
        <fullName evidence="4">Glycosyltransferase family 4 protein</fullName>
    </submittedName>
</protein>
<evidence type="ECO:0000313" key="4">
    <source>
        <dbReference type="EMBL" id="MFD2571135.1"/>
    </source>
</evidence>
<evidence type="ECO:0000259" key="2">
    <source>
        <dbReference type="Pfam" id="PF00534"/>
    </source>
</evidence>
<dbReference type="InterPro" id="IPR001296">
    <property type="entry name" value="Glyco_trans_1"/>
</dbReference>
<keyword evidence="1" id="KW-0808">Transferase</keyword>
<dbReference type="Proteomes" id="UP001597469">
    <property type="component" value="Unassembled WGS sequence"/>
</dbReference>
<reference evidence="5" key="1">
    <citation type="journal article" date="2019" name="Int. J. Syst. Evol. Microbiol.">
        <title>The Global Catalogue of Microorganisms (GCM) 10K type strain sequencing project: providing services to taxonomists for standard genome sequencing and annotation.</title>
        <authorList>
            <consortium name="The Broad Institute Genomics Platform"/>
            <consortium name="The Broad Institute Genome Sequencing Center for Infectious Disease"/>
            <person name="Wu L."/>
            <person name="Ma J."/>
        </authorList>
    </citation>
    <scope>NUCLEOTIDE SEQUENCE [LARGE SCALE GENOMIC DNA]</scope>
    <source>
        <strain evidence="5">KCTC 42805</strain>
    </source>
</reference>
<dbReference type="SUPFAM" id="SSF53756">
    <property type="entry name" value="UDP-Glycosyltransferase/glycogen phosphorylase"/>
    <property type="match status" value="1"/>
</dbReference>
<dbReference type="PANTHER" id="PTHR46401:SF2">
    <property type="entry name" value="GLYCOSYLTRANSFERASE WBBK-RELATED"/>
    <property type="match status" value="1"/>
</dbReference>
<gene>
    <name evidence="4" type="ORF">ACFSUS_10850</name>
</gene>
<dbReference type="EMBL" id="JBHULN010000005">
    <property type="protein sequence ID" value="MFD2571135.1"/>
    <property type="molecule type" value="Genomic_DNA"/>
</dbReference>
<accession>A0ABW5M2D2</accession>
<feature type="domain" description="Glycosyltransferase subfamily 4-like N-terminal" evidence="3">
    <location>
        <begin position="56"/>
        <end position="166"/>
    </location>
</feature>
<organism evidence="4 5">
    <name type="scientific">Spirosoma soli</name>
    <dbReference type="NCBI Taxonomy" id="1770529"/>
    <lineage>
        <taxon>Bacteria</taxon>
        <taxon>Pseudomonadati</taxon>
        <taxon>Bacteroidota</taxon>
        <taxon>Cytophagia</taxon>
        <taxon>Cytophagales</taxon>
        <taxon>Cytophagaceae</taxon>
        <taxon>Spirosoma</taxon>
    </lineage>
</organism>
<evidence type="ECO:0000256" key="1">
    <source>
        <dbReference type="ARBA" id="ARBA00022679"/>
    </source>
</evidence>
<dbReference type="CDD" id="cd03809">
    <property type="entry name" value="GT4_MtfB-like"/>
    <property type="match status" value="1"/>
</dbReference>
<dbReference type="Pfam" id="PF00534">
    <property type="entry name" value="Glycos_transf_1"/>
    <property type="match status" value="1"/>
</dbReference>
<evidence type="ECO:0000313" key="5">
    <source>
        <dbReference type="Proteomes" id="UP001597469"/>
    </source>
</evidence>